<dbReference type="Proteomes" id="UP001161669">
    <property type="component" value="Segment"/>
</dbReference>
<dbReference type="KEGG" id="vg:80540679"/>
<dbReference type="EMBL" id="AP018495">
    <property type="protein sequence ID" value="BBI30327.1"/>
    <property type="molecule type" value="Genomic_DNA"/>
</dbReference>
<sequence>MDFTPCDQLRSIAKRAQAQRVEEKLQKTAASGLCSMTFARLFPEVEEQLTDAGYSVLWTRRDEVSISMVSPDEDEDWGPRCVRCKCQTDVDASAVDGVMPAYMNGLCTTCFEHTYSTNDA</sequence>
<protein>
    <submittedName>
        <fullName evidence="1">Uncharacterized protein</fullName>
    </submittedName>
</protein>
<keyword evidence="2" id="KW-1185">Reference proteome</keyword>
<accession>A0A3T1CWW7</accession>
<name>A0A3T1CWW7_9VIRU</name>
<reference evidence="2" key="1">
    <citation type="journal article" date="2019" name="J. Virol.">
        <title>Medusavirus, a novel large DNA virus discovered from hot spring water.</title>
        <authorList>
            <person name="Yoshikawa G."/>
            <person name="Blanc-Mathieu R."/>
            <person name="Song C."/>
            <person name="Kayama Y."/>
            <person name="Mochizuki T."/>
            <person name="Murata K."/>
            <person name="Ogata H."/>
            <person name="Takemura M."/>
        </authorList>
    </citation>
    <scope>NUCLEOTIDE SEQUENCE [LARGE SCALE GENOMIC DNA]</scope>
</reference>
<organism evidence="1 2">
    <name type="scientific">Acanthamoeba castellanii medusavirus J1</name>
    <dbReference type="NCBI Taxonomy" id="3114988"/>
    <lineage>
        <taxon>Viruses</taxon>
        <taxon>Varidnaviria</taxon>
        <taxon>Bamfordvirae</taxon>
        <taxon>Nucleocytoviricota</taxon>
        <taxon>Megaviricetes</taxon>
        <taxon>Mamonoviridae</taxon>
        <taxon>Medusavirus</taxon>
        <taxon>Medusavirus medusae</taxon>
    </lineage>
</organism>
<evidence type="ECO:0000313" key="1">
    <source>
        <dbReference type="EMBL" id="BBI30327.1"/>
    </source>
</evidence>
<evidence type="ECO:0000313" key="2">
    <source>
        <dbReference type="Proteomes" id="UP001161669"/>
    </source>
</evidence>
<proteinExistence type="predicted"/>